<accession>A0A8J2K7F2</accession>
<organism evidence="2 3">
    <name type="scientific">Allacma fusca</name>
    <dbReference type="NCBI Taxonomy" id="39272"/>
    <lineage>
        <taxon>Eukaryota</taxon>
        <taxon>Metazoa</taxon>
        <taxon>Ecdysozoa</taxon>
        <taxon>Arthropoda</taxon>
        <taxon>Hexapoda</taxon>
        <taxon>Collembola</taxon>
        <taxon>Symphypleona</taxon>
        <taxon>Sminthuridae</taxon>
        <taxon>Allacma</taxon>
    </lineage>
</organism>
<dbReference type="Proteomes" id="UP000708208">
    <property type="component" value="Unassembled WGS sequence"/>
</dbReference>
<keyword evidence="3" id="KW-1185">Reference proteome</keyword>
<sequence>MENQPAKMEVDYSLSVENQTMVPTHPMEGSSNPAMSSMYIIKSVTVTPGENGQDPEDLGKVCTLDFSILPRELQDIVVKELDIETALKLRASCRKWKHMVDDFGLFDVVLNERQGFNGLISLPMRKCEINWLKSAKMRTLFLSRPPQEVIIRKEVSRWIIREMLRGWKFMRNLRWGWRALASTYLFHYCPSASPKRRVLLSELHTLKIEMTQAPDSHQDGYLTLKKNLEFIFSWEYPSLEKLNVTFVFTPLKEAFLDMMFPFIARHASTLRTLEISLKYSLSHHQCLNFQQAILFESVPWPTHRGHFNCVKDVRVTTWILHCPFRSVERLDFWREAITNRNVLGHMIASRFLSPNLSRLSYFSSSFNLYSIYLQRVDIVNMSIYSFGEEIKSEPANLALLEGCVNLKYLSIRRAPILLLEAQPVLLVEAINMNRLPKSITHLRLDGFHVCSNDLKRALETMPQLESFELLRSAANPPDFNRHNYSQVGVNQEAFFAVLAHPNILAAVCHFSPGVPPTYPEPRLHSSQVLRMVREYRWEAQFSNCWPGCRQVDLCRFRNVL</sequence>
<dbReference type="AlphaFoldDB" id="A0A8J2K7F2"/>
<proteinExistence type="predicted"/>
<reference evidence="2" key="1">
    <citation type="submission" date="2021-06" db="EMBL/GenBank/DDBJ databases">
        <authorList>
            <person name="Hodson N. C."/>
            <person name="Mongue J. A."/>
            <person name="Jaron S. K."/>
        </authorList>
    </citation>
    <scope>NUCLEOTIDE SEQUENCE</scope>
</reference>
<comment type="caution">
    <text evidence="2">The sequence shown here is derived from an EMBL/GenBank/DDBJ whole genome shotgun (WGS) entry which is preliminary data.</text>
</comment>
<gene>
    <name evidence="2" type="ORF">AFUS01_LOCUS19647</name>
</gene>
<evidence type="ECO:0000259" key="1">
    <source>
        <dbReference type="PROSITE" id="PS50181"/>
    </source>
</evidence>
<feature type="domain" description="F-box" evidence="1">
    <location>
        <begin position="63"/>
        <end position="109"/>
    </location>
</feature>
<dbReference type="EMBL" id="CAJVCH010204776">
    <property type="protein sequence ID" value="CAG7731038.1"/>
    <property type="molecule type" value="Genomic_DNA"/>
</dbReference>
<dbReference type="Pfam" id="PF00646">
    <property type="entry name" value="F-box"/>
    <property type="match status" value="1"/>
</dbReference>
<evidence type="ECO:0000313" key="3">
    <source>
        <dbReference type="Proteomes" id="UP000708208"/>
    </source>
</evidence>
<dbReference type="PROSITE" id="PS50181">
    <property type="entry name" value="FBOX"/>
    <property type="match status" value="1"/>
</dbReference>
<protein>
    <recommendedName>
        <fullName evidence="1">F-box domain-containing protein</fullName>
    </recommendedName>
</protein>
<name>A0A8J2K7F2_9HEXA</name>
<evidence type="ECO:0000313" key="2">
    <source>
        <dbReference type="EMBL" id="CAG7731038.1"/>
    </source>
</evidence>
<dbReference type="InterPro" id="IPR001810">
    <property type="entry name" value="F-box_dom"/>
</dbReference>